<evidence type="ECO:0000313" key="4">
    <source>
        <dbReference type="EMBL" id="KAF2818506.1"/>
    </source>
</evidence>
<dbReference type="Proteomes" id="UP000799424">
    <property type="component" value="Unassembled WGS sequence"/>
</dbReference>
<proteinExistence type="predicted"/>
<dbReference type="PRINTS" id="PR00837">
    <property type="entry name" value="V5TPXLIKE"/>
</dbReference>
<feature type="region of interest" description="Disordered" evidence="1">
    <location>
        <begin position="72"/>
        <end position="117"/>
    </location>
</feature>
<dbReference type="InterPro" id="IPR014044">
    <property type="entry name" value="CAP_dom"/>
</dbReference>
<gene>
    <name evidence="4" type="ORF">CC86DRAFT_308888</name>
</gene>
<accession>A0A6A6ZBX9</accession>
<dbReference type="SMART" id="SM00198">
    <property type="entry name" value="SCP"/>
    <property type="match status" value="1"/>
</dbReference>
<dbReference type="AlphaFoldDB" id="A0A6A6ZBX9"/>
<dbReference type="PANTHER" id="PTHR10334">
    <property type="entry name" value="CYSTEINE-RICH SECRETORY PROTEIN-RELATED"/>
    <property type="match status" value="1"/>
</dbReference>
<dbReference type="Gene3D" id="3.40.33.10">
    <property type="entry name" value="CAP"/>
    <property type="match status" value="1"/>
</dbReference>
<keyword evidence="5" id="KW-1185">Reference proteome</keyword>
<sequence length="292" mass="30877">MHSSILFASALVAGAIAMPHLNPHLSNRRNIVTEVEVAVETVVVVVTVTAGEDQATSTSSCISTTAVASSSPVAAPSSSVFSQPPTPTPTPEDHPKHASPTPQPSAPPDTHVKGPKEAYLSFGPEYAAAMLYHHNAARANHEAEPLTWDDACESNARLAAQRCNFKHYLLHDAGQGQNLFTVTGEAFNATAGVTESWYKGEMEPMMPWFGKTDVPDDVFHEVGHLTQLVWKGTTKVGCVSIDCGDKMIVGGAPSKMNKFTVCNYAPAGNVEGGYAANVVAPLSKSHLGGWAD</sequence>
<dbReference type="OrthoDB" id="337038at2759"/>
<protein>
    <submittedName>
        <fullName evidence="4">PR-1-like protein</fullName>
    </submittedName>
</protein>
<name>A0A6A6ZBX9_9PLEO</name>
<evidence type="ECO:0000256" key="1">
    <source>
        <dbReference type="SAM" id="MobiDB-lite"/>
    </source>
</evidence>
<evidence type="ECO:0000313" key="5">
    <source>
        <dbReference type="Proteomes" id="UP000799424"/>
    </source>
</evidence>
<feature type="domain" description="SCP" evidence="3">
    <location>
        <begin position="125"/>
        <end position="272"/>
    </location>
</feature>
<feature type="chain" id="PRO_5025677265" evidence="2">
    <location>
        <begin position="18"/>
        <end position="292"/>
    </location>
</feature>
<dbReference type="EMBL" id="MU006251">
    <property type="protein sequence ID" value="KAF2818506.1"/>
    <property type="molecule type" value="Genomic_DNA"/>
</dbReference>
<evidence type="ECO:0000256" key="2">
    <source>
        <dbReference type="SAM" id="SignalP"/>
    </source>
</evidence>
<dbReference type="InterPro" id="IPR035940">
    <property type="entry name" value="CAP_sf"/>
</dbReference>
<evidence type="ECO:0000259" key="3">
    <source>
        <dbReference type="SMART" id="SM00198"/>
    </source>
</evidence>
<dbReference type="Pfam" id="PF00188">
    <property type="entry name" value="CAP"/>
    <property type="match status" value="1"/>
</dbReference>
<keyword evidence="2" id="KW-0732">Signal</keyword>
<dbReference type="InterPro" id="IPR001283">
    <property type="entry name" value="CRISP-related"/>
</dbReference>
<dbReference type="SUPFAM" id="SSF55797">
    <property type="entry name" value="PR-1-like"/>
    <property type="match status" value="1"/>
</dbReference>
<feature type="signal peptide" evidence="2">
    <location>
        <begin position="1"/>
        <end position="17"/>
    </location>
</feature>
<reference evidence="4" key="1">
    <citation type="journal article" date="2020" name="Stud. Mycol.">
        <title>101 Dothideomycetes genomes: a test case for predicting lifestyles and emergence of pathogens.</title>
        <authorList>
            <person name="Haridas S."/>
            <person name="Albert R."/>
            <person name="Binder M."/>
            <person name="Bloem J."/>
            <person name="Labutti K."/>
            <person name="Salamov A."/>
            <person name="Andreopoulos B."/>
            <person name="Baker S."/>
            <person name="Barry K."/>
            <person name="Bills G."/>
            <person name="Bluhm B."/>
            <person name="Cannon C."/>
            <person name="Castanera R."/>
            <person name="Culley D."/>
            <person name="Daum C."/>
            <person name="Ezra D."/>
            <person name="Gonzalez J."/>
            <person name="Henrissat B."/>
            <person name="Kuo A."/>
            <person name="Liang C."/>
            <person name="Lipzen A."/>
            <person name="Lutzoni F."/>
            <person name="Magnuson J."/>
            <person name="Mondo S."/>
            <person name="Nolan M."/>
            <person name="Ohm R."/>
            <person name="Pangilinan J."/>
            <person name="Park H.-J."/>
            <person name="Ramirez L."/>
            <person name="Alfaro M."/>
            <person name="Sun H."/>
            <person name="Tritt A."/>
            <person name="Yoshinaga Y."/>
            <person name="Zwiers L.-H."/>
            <person name="Turgeon B."/>
            <person name="Goodwin S."/>
            <person name="Spatafora J."/>
            <person name="Crous P."/>
            <person name="Grigoriev I."/>
        </authorList>
    </citation>
    <scope>NUCLEOTIDE SEQUENCE</scope>
    <source>
        <strain evidence="4">CBS 113818</strain>
    </source>
</reference>
<organism evidence="4 5">
    <name type="scientific">Ophiobolus disseminans</name>
    <dbReference type="NCBI Taxonomy" id="1469910"/>
    <lineage>
        <taxon>Eukaryota</taxon>
        <taxon>Fungi</taxon>
        <taxon>Dikarya</taxon>
        <taxon>Ascomycota</taxon>
        <taxon>Pezizomycotina</taxon>
        <taxon>Dothideomycetes</taxon>
        <taxon>Pleosporomycetidae</taxon>
        <taxon>Pleosporales</taxon>
        <taxon>Pleosporineae</taxon>
        <taxon>Phaeosphaeriaceae</taxon>
        <taxon>Ophiobolus</taxon>
    </lineage>
</organism>